<sequence length="152" mass="16573">MSRIVSGQDFYGPGSWIDFEALPVPQDTRRLLRILSDATPGFTKDQEVLDSVTFTGSPETVTPGPLKSSAIAGALHAMSGIIANELLVLRDGPSASRTVSRQRGKGGRAFITFGSRILDPKAASTLYLNNKFWKYILSHFPDFTQKPTFQPG</sequence>
<dbReference type="Proteomes" id="UP001390339">
    <property type="component" value="Unassembled WGS sequence"/>
</dbReference>
<dbReference type="GO" id="GO:0016740">
    <property type="term" value="F:transferase activity"/>
    <property type="evidence" value="ECO:0007669"/>
    <property type="project" value="UniProtKB-KW"/>
</dbReference>
<evidence type="ECO:0000313" key="1">
    <source>
        <dbReference type="EMBL" id="KAK8872426.1"/>
    </source>
</evidence>
<reference evidence="1 2" key="1">
    <citation type="journal article" date="2024" name="IMA Fungus">
        <title>Apiospora arundinis, a panoply of carbohydrate-active enzymes and secondary metabolites.</title>
        <authorList>
            <person name="Sorensen T."/>
            <person name="Petersen C."/>
            <person name="Muurmann A.T."/>
            <person name="Christiansen J.V."/>
            <person name="Brundto M.L."/>
            <person name="Overgaard C.K."/>
            <person name="Boysen A.T."/>
            <person name="Wollenberg R.D."/>
            <person name="Larsen T.O."/>
            <person name="Sorensen J.L."/>
            <person name="Nielsen K.L."/>
            <person name="Sondergaard T.E."/>
        </authorList>
    </citation>
    <scope>NUCLEOTIDE SEQUENCE [LARGE SCALE GENOMIC DNA]</scope>
    <source>
        <strain evidence="1 2">AAU 773</strain>
    </source>
</reference>
<accession>A0ABR2J4F9</accession>
<organism evidence="1 2">
    <name type="scientific">Apiospora arundinis</name>
    <dbReference type="NCBI Taxonomy" id="335852"/>
    <lineage>
        <taxon>Eukaryota</taxon>
        <taxon>Fungi</taxon>
        <taxon>Dikarya</taxon>
        <taxon>Ascomycota</taxon>
        <taxon>Pezizomycotina</taxon>
        <taxon>Sordariomycetes</taxon>
        <taxon>Xylariomycetidae</taxon>
        <taxon>Amphisphaeriales</taxon>
        <taxon>Apiosporaceae</taxon>
        <taxon>Apiospora</taxon>
    </lineage>
</organism>
<comment type="caution">
    <text evidence="1">The sequence shown here is derived from an EMBL/GenBank/DDBJ whole genome shotgun (WGS) entry which is preliminary data.</text>
</comment>
<protein>
    <submittedName>
        <fullName evidence="1">Acyl transferase carnitine dehydratase</fullName>
    </submittedName>
</protein>
<name>A0ABR2J4F9_9PEZI</name>
<gene>
    <name evidence="1" type="ORF">PGQ11_002940</name>
</gene>
<dbReference type="EMBL" id="JAPCWZ010000003">
    <property type="protein sequence ID" value="KAK8872426.1"/>
    <property type="molecule type" value="Genomic_DNA"/>
</dbReference>
<keyword evidence="2" id="KW-1185">Reference proteome</keyword>
<proteinExistence type="predicted"/>
<evidence type="ECO:0000313" key="2">
    <source>
        <dbReference type="Proteomes" id="UP001390339"/>
    </source>
</evidence>
<keyword evidence="1" id="KW-0808">Transferase</keyword>